<evidence type="ECO:0000256" key="1">
    <source>
        <dbReference type="ARBA" id="ARBA00001947"/>
    </source>
</evidence>
<evidence type="ECO:0000256" key="5">
    <source>
        <dbReference type="ARBA" id="ARBA00022801"/>
    </source>
</evidence>
<dbReference type="GO" id="GO:0005886">
    <property type="term" value="C:plasma membrane"/>
    <property type="evidence" value="ECO:0007669"/>
    <property type="project" value="TreeGrafter"/>
</dbReference>
<dbReference type="eggNOG" id="COG3590">
    <property type="taxonomic scope" value="Bacteria"/>
</dbReference>
<proteinExistence type="inferred from homology"/>
<dbReference type="PANTHER" id="PTHR11733:SF167">
    <property type="entry name" value="FI17812P1-RELATED"/>
    <property type="match status" value="1"/>
</dbReference>
<dbReference type="GO" id="GO:0004222">
    <property type="term" value="F:metalloendopeptidase activity"/>
    <property type="evidence" value="ECO:0007669"/>
    <property type="project" value="UniProtKB-EC"/>
</dbReference>
<dbReference type="SUPFAM" id="SSF55486">
    <property type="entry name" value="Metalloproteases ('zincins'), catalytic domain"/>
    <property type="match status" value="1"/>
</dbReference>
<dbReference type="Gene3D" id="1.10.1380.10">
    <property type="entry name" value="Neutral endopeptidase , domain2"/>
    <property type="match status" value="1"/>
</dbReference>
<dbReference type="KEGG" id="afo:Afer_0811"/>
<dbReference type="GO" id="GO:0046872">
    <property type="term" value="F:metal ion binding"/>
    <property type="evidence" value="ECO:0007669"/>
    <property type="project" value="UniProtKB-KW"/>
</dbReference>
<dbReference type="AlphaFoldDB" id="C7LYE9"/>
<name>C7LYE9_ACIFD</name>
<keyword evidence="11" id="KW-1185">Reference proteome</keyword>
<dbReference type="InterPro" id="IPR042089">
    <property type="entry name" value="Peptidase_M13_dom_2"/>
</dbReference>
<reference evidence="10 11" key="1">
    <citation type="journal article" date="2009" name="Stand. Genomic Sci.">
        <title>Complete genome sequence of Acidimicrobium ferrooxidans type strain (ICP).</title>
        <authorList>
            <person name="Clum A."/>
            <person name="Nolan M."/>
            <person name="Lang E."/>
            <person name="Glavina Del Rio T."/>
            <person name="Tice H."/>
            <person name="Copeland A."/>
            <person name="Cheng J.F."/>
            <person name="Lucas S."/>
            <person name="Chen F."/>
            <person name="Bruce D."/>
            <person name="Goodwin L."/>
            <person name="Pitluck S."/>
            <person name="Ivanova N."/>
            <person name="Mavrommatis K."/>
            <person name="Mikhailova N."/>
            <person name="Pati A."/>
            <person name="Chen A."/>
            <person name="Palaniappan K."/>
            <person name="Goker M."/>
            <person name="Spring S."/>
            <person name="Land M."/>
            <person name="Hauser L."/>
            <person name="Chang Y.J."/>
            <person name="Jeffries C.C."/>
            <person name="Chain P."/>
            <person name="Bristow J."/>
            <person name="Eisen J.A."/>
            <person name="Markowitz V."/>
            <person name="Hugenholtz P."/>
            <person name="Kyrpides N.C."/>
            <person name="Klenk H.P."/>
            <person name="Lapidus A."/>
        </authorList>
    </citation>
    <scope>NUCLEOTIDE SEQUENCE [LARGE SCALE GENOMIC DNA]</scope>
    <source>
        <strain evidence="11">DSM 10331 / JCM 15462 / NBRC 103882 / ICP</strain>
    </source>
</reference>
<dbReference type="GO" id="GO:0016485">
    <property type="term" value="P:protein processing"/>
    <property type="evidence" value="ECO:0007669"/>
    <property type="project" value="TreeGrafter"/>
</dbReference>
<organism evidence="10 11">
    <name type="scientific">Acidimicrobium ferrooxidans (strain DSM 10331 / JCM 15462 / NBRC 103882 / ICP)</name>
    <dbReference type="NCBI Taxonomy" id="525909"/>
    <lineage>
        <taxon>Bacteria</taxon>
        <taxon>Bacillati</taxon>
        <taxon>Actinomycetota</taxon>
        <taxon>Acidimicrobiia</taxon>
        <taxon>Acidimicrobiales</taxon>
        <taxon>Acidimicrobiaceae</taxon>
        <taxon>Acidimicrobium</taxon>
    </lineage>
</organism>
<keyword evidence="3" id="KW-0645">Protease</keyword>
<dbReference type="PROSITE" id="PS51885">
    <property type="entry name" value="NEPRILYSIN"/>
    <property type="match status" value="1"/>
</dbReference>
<keyword evidence="5 10" id="KW-0378">Hydrolase</keyword>
<dbReference type="EC" id="3.4.24.71" evidence="10"/>
<evidence type="ECO:0000256" key="3">
    <source>
        <dbReference type="ARBA" id="ARBA00022670"/>
    </source>
</evidence>
<evidence type="ECO:0000256" key="6">
    <source>
        <dbReference type="ARBA" id="ARBA00022833"/>
    </source>
</evidence>
<keyword evidence="6" id="KW-0862">Zinc</keyword>
<comment type="similarity">
    <text evidence="2">Belongs to the peptidase M13 family.</text>
</comment>
<dbReference type="RefSeq" id="WP_015798246.1">
    <property type="nucleotide sequence ID" value="NC_013124.1"/>
</dbReference>
<accession>C7LYE9</accession>
<keyword evidence="4" id="KW-0479">Metal-binding</keyword>
<dbReference type="OrthoDB" id="9775677at2"/>
<dbReference type="STRING" id="525909.Afer_0811"/>
<feature type="domain" description="Peptidase M13 N-terminal" evidence="9">
    <location>
        <begin position="17"/>
        <end position="398"/>
    </location>
</feature>
<evidence type="ECO:0000256" key="7">
    <source>
        <dbReference type="ARBA" id="ARBA00023049"/>
    </source>
</evidence>
<dbReference type="PANTHER" id="PTHR11733">
    <property type="entry name" value="ZINC METALLOPROTEASE FAMILY M13 NEPRILYSIN-RELATED"/>
    <property type="match status" value="1"/>
</dbReference>
<evidence type="ECO:0000259" key="9">
    <source>
        <dbReference type="Pfam" id="PF05649"/>
    </source>
</evidence>
<sequence>MVAPGIDLDDLDPTVRPQDDLFGHVNNRWFQRTAIPDDRARYGAFSELADAAEIAVRELCEQAREAPAGSEERKLGDLYASFMDAERIEEQGAAPIAPLLAAIDDVADYGSFWHLLGSLERDGVRGLVDLFVDTDPGDPSRYLVFVSQGGISLPDERYFREERFASVRALHRQHVATMFELAGLTNAAARAAAVVELEAAIAARHLDNVASRDALATYNLMTYEDLVGLVAQGHREAEAFLEAWIDGMGVDRAVVREVVVRQPAFLGSVGELFEDGRIDVWRDWLAWHVIAHSAPLLSTRFVEESFAFYGTALTGAPTLRARWKRAVSFVEGAMGEAVGRLYVARHFSEPARHAVRELVDHLLDAYRESIASLEWMREETRAEALAKLEAIVVKVGYPDAWRDYGALVVDPEDLIGNARRAASFAMDFELAKIGRPVDRSEWFMTPQTVNAYYNPGFNEIVFPAAILQPPFFDAERDAAANYGAIGAVIGHEIGHAFDDQGSRYDGEGRLRNWWTDDDRANFEHRTKALIEQYSALTPRQIPEHHVDGALTVGENIGDIGGLAIAWRAYELALDGAEPPVLEGTSGGERFFFSWAICWREQRRDEEALRLLAIDPHSPPEFRCNQAARNVDAFHQTFHTDPSSGLWLDPEERVRIWRA</sequence>
<keyword evidence="7" id="KW-0482">Metalloprotease</keyword>
<dbReference type="InterPro" id="IPR008753">
    <property type="entry name" value="Peptidase_M13_N"/>
</dbReference>
<dbReference type="Pfam" id="PF01431">
    <property type="entry name" value="Peptidase_M13"/>
    <property type="match status" value="1"/>
</dbReference>
<dbReference type="PRINTS" id="PR00786">
    <property type="entry name" value="NEPRILYSIN"/>
</dbReference>
<evidence type="ECO:0000256" key="2">
    <source>
        <dbReference type="ARBA" id="ARBA00007357"/>
    </source>
</evidence>
<dbReference type="Proteomes" id="UP000000771">
    <property type="component" value="Chromosome"/>
</dbReference>
<dbReference type="InterPro" id="IPR000718">
    <property type="entry name" value="Peptidase_M13"/>
</dbReference>
<evidence type="ECO:0000313" key="10">
    <source>
        <dbReference type="EMBL" id="ACU53757.1"/>
    </source>
</evidence>
<dbReference type="EMBL" id="CP001631">
    <property type="protein sequence ID" value="ACU53757.1"/>
    <property type="molecule type" value="Genomic_DNA"/>
</dbReference>
<dbReference type="InterPro" id="IPR024079">
    <property type="entry name" value="MetalloPept_cat_dom_sf"/>
</dbReference>
<dbReference type="Pfam" id="PF05649">
    <property type="entry name" value="Peptidase_M13_N"/>
    <property type="match status" value="1"/>
</dbReference>
<evidence type="ECO:0000256" key="4">
    <source>
        <dbReference type="ARBA" id="ARBA00022723"/>
    </source>
</evidence>
<gene>
    <name evidence="10" type="ordered locus">Afer_0811</name>
</gene>
<protein>
    <submittedName>
        <fullName evidence="10">Endothelin-converting enzyme 1</fullName>
        <ecNumber evidence="10">3.4.24.71</ecNumber>
    </submittedName>
</protein>
<evidence type="ECO:0000259" key="8">
    <source>
        <dbReference type="Pfam" id="PF01431"/>
    </source>
</evidence>
<dbReference type="Gene3D" id="3.40.390.10">
    <property type="entry name" value="Collagenase (Catalytic Domain)"/>
    <property type="match status" value="1"/>
</dbReference>
<evidence type="ECO:0000313" key="11">
    <source>
        <dbReference type="Proteomes" id="UP000000771"/>
    </source>
</evidence>
<comment type="cofactor">
    <cofactor evidence="1">
        <name>Zn(2+)</name>
        <dbReference type="ChEBI" id="CHEBI:29105"/>
    </cofactor>
</comment>
<dbReference type="HOGENOM" id="CLU_006187_7_2_11"/>
<dbReference type="CDD" id="cd08662">
    <property type="entry name" value="M13"/>
    <property type="match status" value="1"/>
</dbReference>
<feature type="domain" description="Peptidase M13 C-terminal" evidence="8">
    <location>
        <begin position="450"/>
        <end position="653"/>
    </location>
</feature>
<dbReference type="InterPro" id="IPR018497">
    <property type="entry name" value="Peptidase_M13_C"/>
</dbReference>